<organism evidence="1 2">
    <name type="scientific">Pararge aegeria aegeria</name>
    <dbReference type="NCBI Taxonomy" id="348720"/>
    <lineage>
        <taxon>Eukaryota</taxon>
        <taxon>Metazoa</taxon>
        <taxon>Ecdysozoa</taxon>
        <taxon>Arthropoda</taxon>
        <taxon>Hexapoda</taxon>
        <taxon>Insecta</taxon>
        <taxon>Pterygota</taxon>
        <taxon>Neoptera</taxon>
        <taxon>Endopterygota</taxon>
        <taxon>Lepidoptera</taxon>
        <taxon>Glossata</taxon>
        <taxon>Ditrysia</taxon>
        <taxon>Papilionoidea</taxon>
        <taxon>Nymphalidae</taxon>
        <taxon>Satyrinae</taxon>
        <taxon>Satyrini</taxon>
        <taxon>Parargina</taxon>
        <taxon>Pararge</taxon>
    </lineage>
</organism>
<gene>
    <name evidence="1" type="primary">jg15078</name>
    <name evidence="1" type="ORF">PAEG_LOCUS6471</name>
</gene>
<evidence type="ECO:0000313" key="2">
    <source>
        <dbReference type="Proteomes" id="UP000838756"/>
    </source>
</evidence>
<feature type="non-terminal residue" evidence="1">
    <location>
        <position position="31"/>
    </location>
</feature>
<comment type="caution">
    <text evidence="1">The sequence shown here is derived from an EMBL/GenBank/DDBJ whole genome shotgun (WGS) entry which is preliminary data.</text>
</comment>
<reference evidence="1" key="1">
    <citation type="submission" date="2022-03" db="EMBL/GenBank/DDBJ databases">
        <authorList>
            <person name="Lindestad O."/>
        </authorList>
    </citation>
    <scope>NUCLEOTIDE SEQUENCE</scope>
</reference>
<accession>A0A8S4QT41</accession>
<protein>
    <submittedName>
        <fullName evidence="1">Jg15078 protein</fullName>
    </submittedName>
</protein>
<keyword evidence="2" id="KW-1185">Reference proteome</keyword>
<proteinExistence type="predicted"/>
<evidence type="ECO:0000313" key="1">
    <source>
        <dbReference type="EMBL" id="CAH2219254.1"/>
    </source>
</evidence>
<name>A0A8S4QT41_9NEOP</name>
<dbReference type="Proteomes" id="UP000838756">
    <property type="component" value="Unassembled WGS sequence"/>
</dbReference>
<dbReference type="OrthoDB" id="7379831at2759"/>
<sequence length="31" mass="3474">MDSWGILNVDSAAAAISRDDMTTSFRRKQVM</sequence>
<dbReference type="EMBL" id="CAKXAJ010019889">
    <property type="protein sequence ID" value="CAH2219254.1"/>
    <property type="molecule type" value="Genomic_DNA"/>
</dbReference>
<dbReference type="AlphaFoldDB" id="A0A8S4QT41"/>